<accession>A0A2A6FQ72</accession>
<reference evidence="3" key="1">
    <citation type="submission" date="2017-03" db="EMBL/GenBank/DDBJ databases">
        <authorList>
            <person name="Lund M.B."/>
        </authorList>
    </citation>
    <scope>NUCLEOTIDE SEQUENCE [LARGE SCALE GENOMIC DNA]</scope>
</reference>
<proteinExistence type="predicted"/>
<feature type="region of interest" description="Disordered" evidence="1">
    <location>
        <begin position="63"/>
        <end position="83"/>
    </location>
</feature>
<dbReference type="EMBL" id="NAEP01000042">
    <property type="protein sequence ID" value="PDQ35015.1"/>
    <property type="molecule type" value="Genomic_DNA"/>
</dbReference>
<evidence type="ECO:0000256" key="1">
    <source>
        <dbReference type="SAM" id="MobiDB-lite"/>
    </source>
</evidence>
<protein>
    <submittedName>
        <fullName evidence="2">Uncharacterized protein</fullName>
    </submittedName>
</protein>
<name>A0A2A6FQ72_9MICO</name>
<dbReference type="Proteomes" id="UP000219994">
    <property type="component" value="Unassembled WGS sequence"/>
</dbReference>
<sequence length="109" mass="11488">MPDPGPGQKGGALEAGGKDTDPKVLDAALAACGKYMKSAVGDLNSPEMIAAMKKMSACMRKSGFEKFPDPDASGSLQLSESPEFDFNDKAFTDALKKCETENRPQQGGQ</sequence>
<feature type="region of interest" description="Disordered" evidence="1">
    <location>
        <begin position="1"/>
        <end position="20"/>
    </location>
</feature>
<evidence type="ECO:0000313" key="3">
    <source>
        <dbReference type="Proteomes" id="UP000219994"/>
    </source>
</evidence>
<organism evidence="2 3">
    <name type="scientific">Candidatus Lumbricidiphila eiseniae</name>
    <dbReference type="NCBI Taxonomy" id="1969409"/>
    <lineage>
        <taxon>Bacteria</taxon>
        <taxon>Bacillati</taxon>
        <taxon>Actinomycetota</taxon>
        <taxon>Actinomycetes</taxon>
        <taxon>Micrococcales</taxon>
        <taxon>Microbacteriaceae</taxon>
        <taxon>Candidatus Lumbricidiphila</taxon>
    </lineage>
</organism>
<comment type="caution">
    <text evidence="2">The sequence shown here is derived from an EMBL/GenBank/DDBJ whole genome shotgun (WGS) entry which is preliminary data.</text>
</comment>
<evidence type="ECO:0000313" key="2">
    <source>
        <dbReference type="EMBL" id="PDQ35015.1"/>
    </source>
</evidence>
<gene>
    <name evidence="2" type="ORF">B5766_08505</name>
</gene>
<dbReference type="AlphaFoldDB" id="A0A2A6FQ72"/>